<accession>A0A9N8MPL3</accession>
<protein>
    <submittedName>
        <fullName evidence="1">Uncharacterized protein</fullName>
    </submittedName>
</protein>
<organism evidence="1 2">
    <name type="scientific">Chryseobacterium aquaeductus</name>
    <dbReference type="NCBI Taxonomy" id="2675056"/>
    <lineage>
        <taxon>Bacteria</taxon>
        <taxon>Pseudomonadati</taxon>
        <taxon>Bacteroidota</taxon>
        <taxon>Flavobacteriia</taxon>
        <taxon>Flavobacteriales</taxon>
        <taxon>Weeksellaceae</taxon>
        <taxon>Chryseobacterium group</taxon>
        <taxon>Chryseobacterium</taxon>
    </lineage>
</organism>
<evidence type="ECO:0000313" key="1">
    <source>
        <dbReference type="EMBL" id="CAD7811881.1"/>
    </source>
</evidence>
<dbReference type="RefSeq" id="WP_162088701.1">
    <property type="nucleotide sequence ID" value="NZ_CAJIMS010000001.1"/>
</dbReference>
<comment type="caution">
    <text evidence="1">The sequence shown here is derived from an EMBL/GenBank/DDBJ whole genome shotgun (WGS) entry which is preliminary data.</text>
</comment>
<dbReference type="AlphaFoldDB" id="A0A9N8MPL3"/>
<sequence>MNRTFSLIFILTSTLIFAQEKSMALKKVFLEYRPGFWVLTIGIGKILKEDYPLQVVPNLSFRIGYDF</sequence>
<proteinExistence type="predicted"/>
<evidence type="ECO:0000313" key="2">
    <source>
        <dbReference type="Proteomes" id="UP000662618"/>
    </source>
</evidence>
<dbReference type="EMBL" id="CAJIMS010000001">
    <property type="protein sequence ID" value="CAD7811881.1"/>
    <property type="molecule type" value="Genomic_DNA"/>
</dbReference>
<keyword evidence="2" id="KW-1185">Reference proteome</keyword>
<gene>
    <name evidence="1" type="ORF">CHRY9390_02431</name>
</gene>
<reference evidence="1" key="1">
    <citation type="submission" date="2020-12" db="EMBL/GenBank/DDBJ databases">
        <authorList>
            <person name="Rodrigo-Torres L."/>
            <person name="Arahal R. D."/>
            <person name="Lucena T."/>
        </authorList>
    </citation>
    <scope>NUCLEOTIDE SEQUENCE</scope>
    <source>
        <strain evidence="1">CECT 9390</strain>
    </source>
</reference>
<name>A0A9N8MPL3_9FLAO</name>
<dbReference type="Proteomes" id="UP000662618">
    <property type="component" value="Unassembled WGS sequence"/>
</dbReference>